<dbReference type="Proteomes" id="UP000829447">
    <property type="component" value="Linkage Group LG17"/>
</dbReference>
<sequence>MAGIELRLGYRISARSPSMGFGADVNLEASFSTSSYQPEHILQALNVFRRSGTFTDVVLQVEEQEFPCHRAVLCASSHYFRTMFMGHLRESGQSMVRLNEVSAVALEHLLNFIYEGRVQLQEENVEIIFRAADLLDVPALSRACVDFLEKCMSHFNCLGLMEFAKHYSLQPLLEQCQNLLYQDFDIVAKQDEFLELPVETVVELLDSEKLQVQEEVLVEAALLWVHHQASQRKAALGKLLERLRLPFLDPVFFTNMLEADELVQDSHECRKLLQEARLYRTYGREISSKRTKPRRQSGWAEVIVVIGGCDKNRISRCSVTEKLDPTSGKWLTSANVPGYKYEFAVCELHNDIYLSGGQLNSSQVWRFMAQLNQWVSVGSLLKGRWRHKMASLCGKLYAVGGYDGQQRLSSVECFSVFENVWKPVAPLLLSVSSAALASCSGKLYVISGAVTEECNTNMVQCYDPVKDQWTYMMRCPFSQRCLNAVSLNSSIYVAGGLLDVLYCYSPKVDSWSKVAELPMKLENCGLTVCDGKVYILGGRDECESVTNRTWAFDPLSGQLTEEMPLTQSLSNHGCVTITQHLHHK</sequence>
<protein>
    <submittedName>
        <fullName evidence="1">Uncharacterized protein</fullName>
    </submittedName>
</protein>
<reference evidence="1 2" key="1">
    <citation type="journal article" date="2022" name="bioRxiv">
        <title>An ancient truncated duplication of the anti-Mullerian hormone receptor type 2 gene is a potential conserved master sex determinant in the Pangasiidae catfish family.</title>
        <authorList>
            <person name="Wen M."/>
            <person name="Pan Q."/>
            <person name="Jouanno E."/>
            <person name="Montfort J."/>
            <person name="Zahm M."/>
            <person name="Cabau C."/>
            <person name="Klopp C."/>
            <person name="Iampietro C."/>
            <person name="Roques C."/>
            <person name="Bouchez O."/>
            <person name="Castinel A."/>
            <person name="Donnadieu C."/>
            <person name="Parrinello H."/>
            <person name="Poncet C."/>
            <person name="Belmonte E."/>
            <person name="Gautier V."/>
            <person name="Avarre J.-C."/>
            <person name="Dugue R."/>
            <person name="Gustiano R."/>
            <person name="Ha T.T.T."/>
            <person name="Campet M."/>
            <person name="Sriphairoj K."/>
            <person name="Ribolli J."/>
            <person name="de Almeida F.L."/>
            <person name="Desvignes T."/>
            <person name="Postlethwait J.H."/>
            <person name="Bucao C.F."/>
            <person name="Robinson-Rechavi M."/>
            <person name="Bobe J."/>
            <person name="Herpin A."/>
            <person name="Guiguen Y."/>
        </authorList>
    </citation>
    <scope>NUCLEOTIDE SEQUENCE [LARGE SCALE GENOMIC DNA]</scope>
    <source>
        <strain evidence="1">YG-Dec2019</strain>
    </source>
</reference>
<accession>A0ACC5XAG3</accession>
<keyword evidence="2" id="KW-1185">Reference proteome</keyword>
<name>A0ACC5XAG3_PANGG</name>
<gene>
    <name evidence="1" type="ORF">PGIGA_G00083500</name>
</gene>
<evidence type="ECO:0000313" key="1">
    <source>
        <dbReference type="EMBL" id="MCI4388242.1"/>
    </source>
</evidence>
<comment type="caution">
    <text evidence="1">The sequence shown here is derived from an EMBL/GenBank/DDBJ whole genome shotgun (WGS) entry which is preliminary data.</text>
</comment>
<evidence type="ECO:0000313" key="2">
    <source>
        <dbReference type="Proteomes" id="UP000829447"/>
    </source>
</evidence>
<proteinExistence type="predicted"/>
<organism evidence="1 2">
    <name type="scientific">Pangasianodon gigas</name>
    <name type="common">Mekong giant catfish</name>
    <name type="synonym">Pangasius gigas</name>
    <dbReference type="NCBI Taxonomy" id="30993"/>
    <lineage>
        <taxon>Eukaryota</taxon>
        <taxon>Metazoa</taxon>
        <taxon>Chordata</taxon>
        <taxon>Craniata</taxon>
        <taxon>Vertebrata</taxon>
        <taxon>Euteleostomi</taxon>
        <taxon>Actinopterygii</taxon>
        <taxon>Neopterygii</taxon>
        <taxon>Teleostei</taxon>
        <taxon>Ostariophysi</taxon>
        <taxon>Siluriformes</taxon>
        <taxon>Pangasiidae</taxon>
        <taxon>Pangasianodon</taxon>
    </lineage>
</organism>
<dbReference type="EMBL" id="CM040470">
    <property type="protein sequence ID" value="MCI4388242.1"/>
    <property type="molecule type" value="Genomic_DNA"/>
</dbReference>